<dbReference type="InterPro" id="IPR001763">
    <property type="entry name" value="Rhodanese-like_dom"/>
</dbReference>
<proteinExistence type="predicted"/>
<protein>
    <submittedName>
        <fullName evidence="3">Rhodanese-like domain-containing protein</fullName>
    </submittedName>
</protein>
<dbReference type="CDD" id="cd00158">
    <property type="entry name" value="RHOD"/>
    <property type="match status" value="1"/>
</dbReference>
<dbReference type="AlphaFoldDB" id="A0A5R9GF34"/>
<sequence>MIDYQNRWYLGAVLITLFIGIISAIIYYSYARNEEVPYVRMITIEQLNEMVDEDQGIVIVDLRSPDSFRQGRVSGAVNIPIDQFDAHVNELVKEEKVILLSLTEEISLESGKMLLERGSKEVYVLEGGIASLGN</sequence>
<keyword evidence="1" id="KW-0472">Membrane</keyword>
<evidence type="ECO:0000256" key="1">
    <source>
        <dbReference type="SAM" id="Phobius"/>
    </source>
</evidence>
<gene>
    <name evidence="3" type="ORF">FE782_22005</name>
</gene>
<reference evidence="3 4" key="1">
    <citation type="submission" date="2019-05" db="EMBL/GenBank/DDBJ databases">
        <authorList>
            <person name="Narsing Rao M.P."/>
            <person name="Li W.J."/>
        </authorList>
    </citation>
    <scope>NUCLEOTIDE SEQUENCE [LARGE SCALE GENOMIC DNA]</scope>
    <source>
        <strain evidence="3 4">SYSU_K30003</strain>
    </source>
</reference>
<keyword evidence="4" id="KW-1185">Reference proteome</keyword>
<keyword evidence="1" id="KW-1133">Transmembrane helix</keyword>
<dbReference type="RefSeq" id="WP_138196499.1">
    <property type="nucleotide sequence ID" value="NZ_VCIW01000017.1"/>
</dbReference>
<dbReference type="InterPro" id="IPR036873">
    <property type="entry name" value="Rhodanese-like_dom_sf"/>
</dbReference>
<evidence type="ECO:0000313" key="3">
    <source>
        <dbReference type="EMBL" id="TLS50015.1"/>
    </source>
</evidence>
<evidence type="ECO:0000313" key="4">
    <source>
        <dbReference type="Proteomes" id="UP000309676"/>
    </source>
</evidence>
<dbReference type="SMART" id="SM00450">
    <property type="entry name" value="RHOD"/>
    <property type="match status" value="1"/>
</dbReference>
<dbReference type="PANTHER" id="PTHR43031:SF1">
    <property type="entry name" value="PYRIDINE NUCLEOTIDE-DISULPHIDE OXIDOREDUCTASE"/>
    <property type="match status" value="1"/>
</dbReference>
<dbReference type="PROSITE" id="PS50206">
    <property type="entry name" value="RHODANESE_3"/>
    <property type="match status" value="1"/>
</dbReference>
<dbReference type="SUPFAM" id="SSF52821">
    <property type="entry name" value="Rhodanese/Cell cycle control phosphatase"/>
    <property type="match status" value="1"/>
</dbReference>
<dbReference type="EMBL" id="VCIW01000017">
    <property type="protein sequence ID" value="TLS50015.1"/>
    <property type="molecule type" value="Genomic_DNA"/>
</dbReference>
<organism evidence="3 4">
    <name type="scientific">Paenibacillus antri</name>
    <dbReference type="NCBI Taxonomy" id="2582848"/>
    <lineage>
        <taxon>Bacteria</taxon>
        <taxon>Bacillati</taxon>
        <taxon>Bacillota</taxon>
        <taxon>Bacilli</taxon>
        <taxon>Bacillales</taxon>
        <taxon>Paenibacillaceae</taxon>
        <taxon>Paenibacillus</taxon>
    </lineage>
</organism>
<evidence type="ECO:0000259" key="2">
    <source>
        <dbReference type="PROSITE" id="PS50206"/>
    </source>
</evidence>
<keyword evidence="1" id="KW-0812">Transmembrane</keyword>
<dbReference type="Gene3D" id="3.40.250.10">
    <property type="entry name" value="Rhodanese-like domain"/>
    <property type="match status" value="1"/>
</dbReference>
<accession>A0A5R9GF34</accession>
<feature type="transmembrane region" description="Helical" evidence="1">
    <location>
        <begin position="7"/>
        <end position="30"/>
    </location>
</feature>
<dbReference type="OrthoDB" id="9800872at2"/>
<comment type="caution">
    <text evidence="3">The sequence shown here is derived from an EMBL/GenBank/DDBJ whole genome shotgun (WGS) entry which is preliminary data.</text>
</comment>
<dbReference type="PANTHER" id="PTHR43031">
    <property type="entry name" value="FAD-DEPENDENT OXIDOREDUCTASE"/>
    <property type="match status" value="1"/>
</dbReference>
<dbReference type="Pfam" id="PF00581">
    <property type="entry name" value="Rhodanese"/>
    <property type="match status" value="1"/>
</dbReference>
<feature type="domain" description="Rhodanese" evidence="2">
    <location>
        <begin position="53"/>
        <end position="134"/>
    </location>
</feature>
<dbReference type="InterPro" id="IPR050229">
    <property type="entry name" value="GlpE_sulfurtransferase"/>
</dbReference>
<dbReference type="Proteomes" id="UP000309676">
    <property type="component" value="Unassembled WGS sequence"/>
</dbReference>
<name>A0A5R9GF34_9BACL</name>